<dbReference type="SUPFAM" id="SSF53271">
    <property type="entry name" value="PRTase-like"/>
    <property type="match status" value="1"/>
</dbReference>
<dbReference type="InterPro" id="IPR028944">
    <property type="entry name" value="PRTase_ComF-like"/>
</dbReference>
<dbReference type="Proteomes" id="UP000032568">
    <property type="component" value="Chromosome"/>
</dbReference>
<evidence type="ECO:0000313" key="2">
    <source>
        <dbReference type="Proteomes" id="UP000032568"/>
    </source>
</evidence>
<reference evidence="1 2" key="2">
    <citation type="journal article" date="2022" name="Mar. Drugs">
        <title>Bioassay-Guided Fractionation Leads to the Detection of Cholic Acid Generated by the Rare Thalassomonas sp.</title>
        <authorList>
            <person name="Pheiffer F."/>
            <person name="Schneider Y.K."/>
            <person name="Hansen E.H."/>
            <person name="Andersen J.H."/>
            <person name="Isaksson J."/>
            <person name="Busche T."/>
            <person name="R C."/>
            <person name="Kalinowski J."/>
            <person name="Zyl L.V."/>
            <person name="Trindade M."/>
        </authorList>
    </citation>
    <scope>NUCLEOTIDE SEQUENCE [LARGE SCALE GENOMIC DNA]</scope>
    <source>
        <strain evidence="1 2">A5K-106</strain>
    </source>
</reference>
<sequence>MSQGKDNLHVLQEIQGLSLAADDPLYYHYPAMKLGQLAQVNFFSEQLSNKAIDILTRDREENGDKNTWLITAPAYYQLPAAANLLARKIHLLLKGLGFNTSLAELRLGSQQIEVRDQQEFSNYHNYSKNTVTQRIKERQRVQGLLACDDLAPQFSGSSVLVVNDINVTGTQQKFIQQTLNEFGVKESHWLYIFTLDKQLAKNNPEIEYQLNNLRISDLDSYIEVLKDSQTQHTARCIGRLFDQDIDNFRYLAGAVGSQTRAKLYQLAQSEARFSGNFFAEKMQILANQQQEINKETVTNTGL</sequence>
<dbReference type="InterPro" id="IPR029057">
    <property type="entry name" value="PRTase-like"/>
</dbReference>
<evidence type="ECO:0000313" key="1">
    <source>
        <dbReference type="EMBL" id="WDE00961.1"/>
    </source>
</evidence>
<gene>
    <name evidence="1" type="ORF">SG35_010205</name>
</gene>
<dbReference type="Pfam" id="PF15610">
    <property type="entry name" value="PRTase_3"/>
    <property type="match status" value="1"/>
</dbReference>
<proteinExistence type="predicted"/>
<dbReference type="RefSeq" id="WP_044836317.1">
    <property type="nucleotide sequence ID" value="NZ_CP059735.1"/>
</dbReference>
<dbReference type="AlphaFoldDB" id="A0AAF0C5C8"/>
<dbReference type="KEGG" id="tact:SG35_010205"/>
<dbReference type="EMBL" id="CP059735">
    <property type="protein sequence ID" value="WDE00961.1"/>
    <property type="molecule type" value="Genomic_DNA"/>
</dbReference>
<reference evidence="1 2" key="1">
    <citation type="journal article" date="2015" name="Genome Announc.">
        <title>Draft Genome Sequences of Marine Isolates of Thalassomonas viridans and Thalassomonas actiniarum.</title>
        <authorList>
            <person name="Olonade I."/>
            <person name="van Zyl L.J."/>
            <person name="Trindade M."/>
        </authorList>
    </citation>
    <scope>NUCLEOTIDE SEQUENCE [LARGE SCALE GENOMIC DNA]</scope>
    <source>
        <strain evidence="1 2">A5K-106</strain>
    </source>
</reference>
<keyword evidence="2" id="KW-1185">Reference proteome</keyword>
<protein>
    <submittedName>
        <fullName evidence="1">Uncharacterized protein</fullName>
    </submittedName>
</protein>
<organism evidence="1 2">
    <name type="scientific">Thalassomonas actiniarum</name>
    <dbReference type="NCBI Taxonomy" id="485447"/>
    <lineage>
        <taxon>Bacteria</taxon>
        <taxon>Pseudomonadati</taxon>
        <taxon>Pseudomonadota</taxon>
        <taxon>Gammaproteobacteria</taxon>
        <taxon>Alteromonadales</taxon>
        <taxon>Colwelliaceae</taxon>
        <taxon>Thalassomonas</taxon>
    </lineage>
</organism>
<accession>A0AAF0C5C8</accession>
<name>A0AAF0C5C8_9GAMM</name>